<gene>
    <name evidence="1" type="ORF">LCL61_37465</name>
</gene>
<name>A0ACD5BPL7_9PSEU</name>
<accession>A0ACD5BPL7</accession>
<dbReference type="Proteomes" id="UP001456344">
    <property type="component" value="Chromosome"/>
</dbReference>
<evidence type="ECO:0000313" key="1">
    <source>
        <dbReference type="EMBL" id="WYW21250.1"/>
    </source>
</evidence>
<organism evidence="1 2">
    <name type="scientific">Amycolatopsis coloradensis</name>
    <dbReference type="NCBI Taxonomy" id="76021"/>
    <lineage>
        <taxon>Bacteria</taxon>
        <taxon>Bacillati</taxon>
        <taxon>Actinomycetota</taxon>
        <taxon>Actinomycetes</taxon>
        <taxon>Pseudonocardiales</taxon>
        <taxon>Pseudonocardiaceae</taxon>
        <taxon>Amycolatopsis</taxon>
    </lineage>
</organism>
<sequence length="100" mass="11251">MFNYTATLSAAENWVNLIPRRPLWHHADVEWEFEPVIQRAAGVLKLTLRAPDRPAKIRAVQIADVRDTANAEGSVMAVLDDIYMKMFEISGIPAPPIPVR</sequence>
<reference evidence="1" key="1">
    <citation type="submission" date="2023-10" db="EMBL/GenBank/DDBJ databases">
        <title>Whole genome sequencing of actinobacterial strain Amycolatopsis sp. (BCA-696) identifies the underlying plant growth-promoting genes.</title>
        <authorList>
            <person name="Gandham P."/>
            <person name="Vadla N."/>
            <person name="Saji A."/>
            <person name="Srinivas V."/>
            <person name="Ruperao P."/>
            <person name="Selvanayagam S."/>
            <person name="Saxena R.K."/>
            <person name="Rathore A."/>
            <person name="Gopalakrishnan S."/>
            <person name="Thakur V."/>
        </authorList>
    </citation>
    <scope>NUCLEOTIDE SEQUENCE</scope>
    <source>
        <strain evidence="1">BCA-696</strain>
    </source>
</reference>
<dbReference type="EMBL" id="CP150484">
    <property type="protein sequence ID" value="WYW21250.1"/>
    <property type="molecule type" value="Genomic_DNA"/>
</dbReference>
<keyword evidence="2" id="KW-1185">Reference proteome</keyword>
<protein>
    <submittedName>
        <fullName evidence="1">Uncharacterized protein</fullName>
    </submittedName>
</protein>
<evidence type="ECO:0000313" key="2">
    <source>
        <dbReference type="Proteomes" id="UP001456344"/>
    </source>
</evidence>
<proteinExistence type="predicted"/>